<evidence type="ECO:0000313" key="2">
    <source>
        <dbReference type="Proteomes" id="UP000001194"/>
    </source>
</evidence>
<organism evidence="2">
    <name type="scientific">Laccaria bicolor (strain S238N-H82 / ATCC MYA-4686)</name>
    <name type="common">Bicoloured deceiver</name>
    <name type="synonym">Laccaria laccata var. bicolor</name>
    <dbReference type="NCBI Taxonomy" id="486041"/>
    <lineage>
        <taxon>Eukaryota</taxon>
        <taxon>Fungi</taxon>
        <taxon>Dikarya</taxon>
        <taxon>Basidiomycota</taxon>
        <taxon>Agaricomycotina</taxon>
        <taxon>Agaricomycetes</taxon>
        <taxon>Agaricomycetidae</taxon>
        <taxon>Agaricales</taxon>
        <taxon>Agaricineae</taxon>
        <taxon>Hydnangiaceae</taxon>
        <taxon>Laccaria</taxon>
    </lineage>
</organism>
<gene>
    <name evidence="1" type="ORF">LACBIDRAFT_328655</name>
</gene>
<dbReference type="GeneID" id="6078359"/>
<proteinExistence type="predicted"/>
<dbReference type="HOGENOM" id="CLU_1816130_0_0_1"/>
<dbReference type="KEGG" id="lbc:LACBIDRAFT_328655"/>
<dbReference type="Proteomes" id="UP000001194">
    <property type="component" value="Unassembled WGS sequence"/>
</dbReference>
<dbReference type="AlphaFoldDB" id="B0DFK6"/>
<reference evidence="1 2" key="1">
    <citation type="journal article" date="2008" name="Nature">
        <title>The genome of Laccaria bicolor provides insights into mycorrhizal symbiosis.</title>
        <authorList>
            <person name="Martin F."/>
            <person name="Aerts A."/>
            <person name="Ahren D."/>
            <person name="Brun A."/>
            <person name="Danchin E.G.J."/>
            <person name="Duchaussoy F."/>
            <person name="Gibon J."/>
            <person name="Kohler A."/>
            <person name="Lindquist E."/>
            <person name="Pereda V."/>
            <person name="Salamov A."/>
            <person name="Shapiro H.J."/>
            <person name="Wuyts J."/>
            <person name="Blaudez D."/>
            <person name="Buee M."/>
            <person name="Brokstein P."/>
            <person name="Canbaeck B."/>
            <person name="Cohen D."/>
            <person name="Courty P.E."/>
            <person name="Coutinho P.M."/>
            <person name="Delaruelle C."/>
            <person name="Detter J.C."/>
            <person name="Deveau A."/>
            <person name="DiFazio S."/>
            <person name="Duplessis S."/>
            <person name="Fraissinet-Tachet L."/>
            <person name="Lucic E."/>
            <person name="Frey-Klett P."/>
            <person name="Fourrey C."/>
            <person name="Feussner I."/>
            <person name="Gay G."/>
            <person name="Grimwood J."/>
            <person name="Hoegger P.J."/>
            <person name="Jain P."/>
            <person name="Kilaru S."/>
            <person name="Labbe J."/>
            <person name="Lin Y.C."/>
            <person name="Legue V."/>
            <person name="Le Tacon F."/>
            <person name="Marmeisse R."/>
            <person name="Melayah D."/>
            <person name="Montanini B."/>
            <person name="Muratet M."/>
            <person name="Nehls U."/>
            <person name="Niculita-Hirzel H."/>
            <person name="Oudot-Le Secq M.P."/>
            <person name="Peter M."/>
            <person name="Quesneville H."/>
            <person name="Rajashekar B."/>
            <person name="Reich M."/>
            <person name="Rouhier N."/>
            <person name="Schmutz J."/>
            <person name="Yin T."/>
            <person name="Chalot M."/>
            <person name="Henrissat B."/>
            <person name="Kuees U."/>
            <person name="Lucas S."/>
            <person name="Van de Peer Y."/>
            <person name="Podila G.K."/>
            <person name="Polle A."/>
            <person name="Pukkila P.J."/>
            <person name="Richardson P.M."/>
            <person name="Rouze P."/>
            <person name="Sanders I.R."/>
            <person name="Stajich J.E."/>
            <person name="Tunlid A."/>
            <person name="Tuskan G."/>
            <person name="Grigoriev I.V."/>
        </authorList>
    </citation>
    <scope>NUCLEOTIDE SEQUENCE [LARGE SCALE GENOMIC DNA]</scope>
    <source>
        <strain evidence="2">S238N-H82 / ATCC MYA-4686</strain>
    </source>
</reference>
<accession>B0DFK6</accession>
<evidence type="ECO:0000313" key="1">
    <source>
        <dbReference type="EMBL" id="EDR06720.1"/>
    </source>
</evidence>
<dbReference type="EMBL" id="DS547107">
    <property type="protein sequence ID" value="EDR06720.1"/>
    <property type="molecule type" value="Genomic_DNA"/>
</dbReference>
<protein>
    <submittedName>
        <fullName evidence="1">Predicted protein</fullName>
    </submittedName>
</protein>
<dbReference type="RefSeq" id="XP_001882567.1">
    <property type="nucleotide sequence ID" value="XM_001882532.1"/>
</dbReference>
<name>B0DFK6_LACBS</name>
<keyword evidence="2" id="KW-1185">Reference proteome</keyword>
<dbReference type="InParanoid" id="B0DFK6"/>
<sequence length="142" mass="15859">MTFIMDQRVSSFVLLLDKMLCELQRTTGRPGLDTTRKDSLRFGSDRLPRAIDGRDPADNWPLQRPSLLLASLSPQNILFGRLLTTISRLRKEKAQKSDLTAWELGGMSTGRRVQEDASKPANEITYSGLWFTGTTSAVARSS</sequence>